<dbReference type="RefSeq" id="WP_120253636.1">
    <property type="nucleotide sequence ID" value="NZ_RZUL01000006.1"/>
</dbReference>
<name>A0A437J4L5_9SPHN</name>
<dbReference type="OrthoDB" id="6932107at2"/>
<proteinExistence type="predicted"/>
<comment type="caution">
    <text evidence="1">The sequence shown here is derived from an EMBL/GenBank/DDBJ whole genome shotgun (WGS) entry which is preliminary data.</text>
</comment>
<gene>
    <name evidence="1" type="ORF">ENE74_15085</name>
</gene>
<evidence type="ECO:0000313" key="1">
    <source>
        <dbReference type="EMBL" id="RVT39674.1"/>
    </source>
</evidence>
<dbReference type="EMBL" id="RZUL01000006">
    <property type="protein sequence ID" value="RVT39674.1"/>
    <property type="molecule type" value="Genomic_DNA"/>
</dbReference>
<evidence type="ECO:0000313" key="2">
    <source>
        <dbReference type="Proteomes" id="UP000282977"/>
    </source>
</evidence>
<sequence length="463" mass="50891">MTSEATLDAFRRTVIDTLARAERAAAQPDFAGAAVGDMLEHNVRRVALDPFLDALGWSIQNRAEEARVVGETTLFIDYLGVDEHTRVAEMIFEAKALNASWIIGQGDYAGRPTAEVVAAAINHLNGGAPKDSPVTKEWLKRLEQVRDYVVGVEAKGGAIVQRAAIGSARWIVILKDPGKAFLKKVIEAEDVLALQANQMVERSDHIYQLLSAEALKTAQREPVHPDELVLHLPNGGDIRRLFRATHVTRDVSTDPYAPQPSIYVNAWLIAQRKDGALLTIRAREPALILPANPKFFEDHLGDLLERSDQMLAELRASYPVELPALSPIGAFPNFVSDTANSPVRRDRTGSNYLVATGLEAHYLRAGPVVDCAYHSHEVCRLANMADEPQPVTARSYERRSFFITNEAHHCAHRQIQNAKRGAPACPIDVFEAKLCCRACTLQDWCWSSEKLKAAPCGTGVAAA</sequence>
<dbReference type="Proteomes" id="UP000282977">
    <property type="component" value="Unassembled WGS sequence"/>
</dbReference>
<keyword evidence="2" id="KW-1185">Reference proteome</keyword>
<accession>A0A437J4L5</accession>
<reference evidence="1 2" key="1">
    <citation type="submission" date="2019-01" db="EMBL/GenBank/DDBJ databases">
        <authorList>
            <person name="Chen W.-M."/>
        </authorList>
    </citation>
    <scope>NUCLEOTIDE SEQUENCE [LARGE SCALE GENOMIC DNA]</scope>
    <source>
        <strain evidence="1 2">TLA-22</strain>
    </source>
</reference>
<organism evidence="1 2">
    <name type="scientific">Sphingobium algorifonticola</name>
    <dbReference type="NCBI Taxonomy" id="2008318"/>
    <lineage>
        <taxon>Bacteria</taxon>
        <taxon>Pseudomonadati</taxon>
        <taxon>Pseudomonadota</taxon>
        <taxon>Alphaproteobacteria</taxon>
        <taxon>Sphingomonadales</taxon>
        <taxon>Sphingomonadaceae</taxon>
        <taxon>Sphingobium</taxon>
    </lineage>
</organism>
<protein>
    <submittedName>
        <fullName evidence="1">Uncharacterized protein</fullName>
    </submittedName>
</protein>
<dbReference type="AlphaFoldDB" id="A0A437J4L5"/>